<name>W6UJU0_ECHGR</name>
<gene>
    <name evidence="1" type="ORF">EGR_06789</name>
</gene>
<dbReference type="OMA" id="NECQNTL"/>
<proteinExistence type="predicted"/>
<dbReference type="Proteomes" id="UP000019149">
    <property type="component" value="Unassembled WGS sequence"/>
</dbReference>
<reference evidence="1 2" key="1">
    <citation type="journal article" date="2013" name="Nat. Genet.">
        <title>The genome of the hydatid tapeworm Echinococcus granulosus.</title>
        <authorList>
            <person name="Zheng H."/>
            <person name="Zhang W."/>
            <person name="Zhang L."/>
            <person name="Zhang Z."/>
            <person name="Li J."/>
            <person name="Lu G."/>
            <person name="Zhu Y."/>
            <person name="Wang Y."/>
            <person name="Huang Y."/>
            <person name="Liu J."/>
            <person name="Kang H."/>
            <person name="Chen J."/>
            <person name="Wang L."/>
            <person name="Chen A."/>
            <person name="Yu S."/>
            <person name="Gao Z."/>
            <person name="Jin L."/>
            <person name="Gu W."/>
            <person name="Wang Z."/>
            <person name="Zhao L."/>
            <person name="Shi B."/>
            <person name="Wen H."/>
            <person name="Lin R."/>
            <person name="Jones M.K."/>
            <person name="Brejova B."/>
            <person name="Vinar T."/>
            <person name="Zhao G."/>
            <person name="McManus D.P."/>
            <person name="Chen Z."/>
            <person name="Zhou Y."/>
            <person name="Wang S."/>
        </authorList>
    </citation>
    <scope>NUCLEOTIDE SEQUENCE [LARGE SCALE GENOMIC DNA]</scope>
</reference>
<dbReference type="OrthoDB" id="6224010at2759"/>
<comment type="caution">
    <text evidence="1">The sequence shown here is derived from an EMBL/GenBank/DDBJ whole genome shotgun (WGS) entry which is preliminary data.</text>
</comment>
<evidence type="ECO:0008006" key="3">
    <source>
        <dbReference type="Google" id="ProtNLM"/>
    </source>
</evidence>
<dbReference type="RefSeq" id="XP_024349578.1">
    <property type="nucleotide sequence ID" value="XM_024496038.1"/>
</dbReference>
<dbReference type="CTD" id="36342504"/>
<organism evidence="1 2">
    <name type="scientific">Echinococcus granulosus</name>
    <name type="common">Hydatid tapeworm</name>
    <dbReference type="NCBI Taxonomy" id="6210"/>
    <lineage>
        <taxon>Eukaryota</taxon>
        <taxon>Metazoa</taxon>
        <taxon>Spiralia</taxon>
        <taxon>Lophotrochozoa</taxon>
        <taxon>Platyhelminthes</taxon>
        <taxon>Cestoda</taxon>
        <taxon>Eucestoda</taxon>
        <taxon>Cyclophyllidea</taxon>
        <taxon>Taeniidae</taxon>
        <taxon>Echinococcus</taxon>
        <taxon>Echinococcus granulosus group</taxon>
    </lineage>
</organism>
<protein>
    <recommendedName>
        <fullName evidence="3">COX assembly mitochondrial protein</fullName>
    </recommendedName>
</protein>
<dbReference type="AlphaFoldDB" id="W6UJU0"/>
<dbReference type="GeneID" id="36342504"/>
<sequence>MVCVCLRIVQNVYCYTDIFVGTLFKLLKLPTTSTNFYASPLMTAYQGYKGGPVGYGDPDDRTIADTERGTLFSKFVQERLMFDLCEREWRHWRTCIRAHKDSWVPSRKCKVEFALVNECQNTLVQDPEQMKKFEEEYLQRRAEFRRTGVGVRFFTKEMLRRSSAGSDDIK</sequence>
<accession>W6UJU0</accession>
<dbReference type="EMBL" id="APAU02000063">
    <property type="protein sequence ID" value="EUB58382.1"/>
    <property type="molecule type" value="Genomic_DNA"/>
</dbReference>
<keyword evidence="2" id="KW-1185">Reference proteome</keyword>
<evidence type="ECO:0000313" key="2">
    <source>
        <dbReference type="Proteomes" id="UP000019149"/>
    </source>
</evidence>
<dbReference type="STRING" id="6210.W6UJU0"/>
<dbReference type="KEGG" id="egl:EGR_06789"/>
<evidence type="ECO:0000313" key="1">
    <source>
        <dbReference type="EMBL" id="EUB58382.1"/>
    </source>
</evidence>